<dbReference type="RefSeq" id="WP_141928276.1">
    <property type="nucleotide sequence ID" value="NZ_VFMO01000001.1"/>
</dbReference>
<dbReference type="Proteomes" id="UP000320806">
    <property type="component" value="Unassembled WGS sequence"/>
</dbReference>
<sequence>MYALLGFAVGTWLRLMVAAPIALLIPYLVMAFPPAMEPVWLRHLVVVSSNCCTTAETLSLRAVGGFLVLTCTVAFGAFLVSAHRYGGGLRLVHGVPAVGVGVALALVLAAGLAAVATDARRQGLRCQDASGTQLCLWPEHEQVRSEAAAILARVGADARRTGARYPRRVTESGRARPMEGVVSLEPGATASERTGELLGALTPRPSEECLQRVRLTKRVDRELYWSVTVVVAGWWAHRLGVPIDSTAATDPGQVRQWLRGLEARPMHQQVSAMNQIVTAVPGCGRLPAM</sequence>
<organism evidence="2 3">
    <name type="scientific">Yimella lutea</name>
    <dbReference type="NCBI Taxonomy" id="587872"/>
    <lineage>
        <taxon>Bacteria</taxon>
        <taxon>Bacillati</taxon>
        <taxon>Actinomycetota</taxon>
        <taxon>Actinomycetes</taxon>
        <taxon>Micrococcales</taxon>
        <taxon>Dermacoccaceae</taxon>
        <taxon>Yimella</taxon>
    </lineage>
</organism>
<accession>A0A542EGK3</accession>
<keyword evidence="1" id="KW-0472">Membrane</keyword>
<evidence type="ECO:0000313" key="2">
    <source>
        <dbReference type="EMBL" id="TQJ14472.1"/>
    </source>
</evidence>
<feature type="transmembrane region" description="Helical" evidence="1">
    <location>
        <begin position="94"/>
        <end position="116"/>
    </location>
</feature>
<keyword evidence="3" id="KW-1185">Reference proteome</keyword>
<dbReference type="OrthoDB" id="4965457at2"/>
<feature type="transmembrane region" description="Helical" evidence="1">
    <location>
        <begin position="63"/>
        <end position="82"/>
    </location>
</feature>
<protein>
    <submittedName>
        <fullName evidence="2">Uncharacterized protein</fullName>
    </submittedName>
</protein>
<reference evidence="2 3" key="1">
    <citation type="submission" date="2019-06" db="EMBL/GenBank/DDBJ databases">
        <title>Sequencing the genomes of 1000 actinobacteria strains.</title>
        <authorList>
            <person name="Klenk H.-P."/>
        </authorList>
    </citation>
    <scope>NUCLEOTIDE SEQUENCE [LARGE SCALE GENOMIC DNA]</scope>
    <source>
        <strain evidence="2 3">DSM 19828</strain>
    </source>
</reference>
<comment type="caution">
    <text evidence="2">The sequence shown here is derived from an EMBL/GenBank/DDBJ whole genome shotgun (WGS) entry which is preliminary data.</text>
</comment>
<gene>
    <name evidence="2" type="ORF">FB459_1936</name>
</gene>
<evidence type="ECO:0000256" key="1">
    <source>
        <dbReference type="SAM" id="Phobius"/>
    </source>
</evidence>
<keyword evidence="1" id="KW-0812">Transmembrane</keyword>
<proteinExistence type="predicted"/>
<dbReference type="AlphaFoldDB" id="A0A542EGK3"/>
<name>A0A542EGK3_9MICO</name>
<evidence type="ECO:0000313" key="3">
    <source>
        <dbReference type="Proteomes" id="UP000320806"/>
    </source>
</evidence>
<dbReference type="EMBL" id="VFMO01000001">
    <property type="protein sequence ID" value="TQJ14472.1"/>
    <property type="molecule type" value="Genomic_DNA"/>
</dbReference>
<keyword evidence="1" id="KW-1133">Transmembrane helix</keyword>